<gene>
    <name evidence="3" type="primary">dolP</name>
    <name evidence="3" type="ORF">GCM10009111_12420</name>
</gene>
<dbReference type="PROSITE" id="PS50914">
    <property type="entry name" value="BON"/>
    <property type="match status" value="2"/>
</dbReference>
<dbReference type="InterPro" id="IPR014004">
    <property type="entry name" value="Transpt-assoc_nodulatn_dom_bac"/>
</dbReference>
<reference evidence="3 4" key="1">
    <citation type="journal article" date="2019" name="Int. J. Syst. Evol. Microbiol.">
        <title>The Global Catalogue of Microorganisms (GCM) 10K type strain sequencing project: providing services to taxonomists for standard genome sequencing and annotation.</title>
        <authorList>
            <consortium name="The Broad Institute Genomics Platform"/>
            <consortium name="The Broad Institute Genome Sequencing Center for Infectious Disease"/>
            <person name="Wu L."/>
            <person name="Ma J."/>
        </authorList>
    </citation>
    <scope>NUCLEOTIDE SEQUENCE [LARGE SCALE GENOMIC DNA]</scope>
    <source>
        <strain evidence="3 4">JCM 15608</strain>
    </source>
</reference>
<dbReference type="InterPro" id="IPR051686">
    <property type="entry name" value="Lipoprotein_DolP"/>
</dbReference>
<protein>
    <submittedName>
        <fullName evidence="3">Division/outer membrane stress-associated lipid-binding lipoprotein</fullName>
    </submittedName>
</protein>
<name>A0ABN1L5Y3_9GAMM</name>
<evidence type="ECO:0000256" key="1">
    <source>
        <dbReference type="ARBA" id="ARBA00022729"/>
    </source>
</evidence>
<dbReference type="SMART" id="SM00749">
    <property type="entry name" value="BON"/>
    <property type="match status" value="1"/>
</dbReference>
<organism evidence="3 4">
    <name type="scientific">Colwellia asteriadis</name>
    <dbReference type="NCBI Taxonomy" id="517723"/>
    <lineage>
        <taxon>Bacteria</taxon>
        <taxon>Pseudomonadati</taxon>
        <taxon>Pseudomonadota</taxon>
        <taxon>Gammaproteobacteria</taxon>
        <taxon>Alteromonadales</taxon>
        <taxon>Colwelliaceae</taxon>
        <taxon>Colwellia</taxon>
    </lineage>
</organism>
<dbReference type="Proteomes" id="UP001500021">
    <property type="component" value="Unassembled WGS sequence"/>
</dbReference>
<feature type="domain" description="BON" evidence="2">
    <location>
        <begin position="146"/>
        <end position="213"/>
    </location>
</feature>
<dbReference type="EMBL" id="BAAAFA010000003">
    <property type="protein sequence ID" value="GAA0814880.1"/>
    <property type="molecule type" value="Genomic_DNA"/>
</dbReference>
<dbReference type="InterPro" id="IPR007055">
    <property type="entry name" value="BON_dom"/>
</dbReference>
<keyword evidence="1" id="KW-0732">Signal</keyword>
<keyword evidence="4" id="KW-1185">Reference proteome</keyword>
<dbReference type="RefSeq" id="WP_343816281.1">
    <property type="nucleotide sequence ID" value="NZ_BAAAFA010000003.1"/>
</dbReference>
<dbReference type="PANTHER" id="PTHR34606">
    <property type="entry name" value="BON DOMAIN-CONTAINING PROTEIN"/>
    <property type="match status" value="1"/>
</dbReference>
<feature type="domain" description="BON" evidence="2">
    <location>
        <begin position="68"/>
        <end position="137"/>
    </location>
</feature>
<sequence>MKFSLAYFKKPNLSAKNTLKPPTNKTYQLVGALTLISLLQGCAVATVTAITAGATIATDRRTMSQQIDDQLIEFTAHNDLAKQKELSEHTNLHVTSVNGTVLIVGQAPNTYLSNLAVKTVSAVNDVVKIHNQIRISSVTSMTTQTNDIWLTSKVKSALFASDNVNGKDIKVVTENAEVFLLGLVSSKEAASAIDITRNISGVNKVFKAFEYLD</sequence>
<proteinExistence type="predicted"/>
<evidence type="ECO:0000259" key="2">
    <source>
        <dbReference type="PROSITE" id="PS50914"/>
    </source>
</evidence>
<evidence type="ECO:0000313" key="4">
    <source>
        <dbReference type="Proteomes" id="UP001500021"/>
    </source>
</evidence>
<comment type="caution">
    <text evidence="3">The sequence shown here is derived from an EMBL/GenBank/DDBJ whole genome shotgun (WGS) entry which is preliminary data.</text>
</comment>
<dbReference type="Pfam" id="PF04972">
    <property type="entry name" value="BON"/>
    <property type="match status" value="2"/>
</dbReference>
<dbReference type="PANTHER" id="PTHR34606:SF4">
    <property type="entry name" value="OUTER MEMBRANE LIPOPROTEIN DOLP"/>
    <property type="match status" value="1"/>
</dbReference>
<accession>A0ABN1L5Y3</accession>
<keyword evidence="3" id="KW-0449">Lipoprotein</keyword>
<evidence type="ECO:0000313" key="3">
    <source>
        <dbReference type="EMBL" id="GAA0814880.1"/>
    </source>
</evidence>